<feature type="compositionally biased region" description="Basic and acidic residues" evidence="1">
    <location>
        <begin position="47"/>
        <end position="60"/>
    </location>
</feature>
<proteinExistence type="predicted"/>
<reference evidence="2 3" key="1">
    <citation type="submission" date="2021-01" db="EMBL/GenBank/DDBJ databases">
        <title>Genomics of switchgrass bacterial isolates.</title>
        <authorList>
            <person name="Shade A."/>
        </authorList>
    </citation>
    <scope>NUCLEOTIDE SEQUENCE [LARGE SCALE GENOMIC DNA]</scope>
    <source>
        <strain evidence="2 3">PvP111</strain>
    </source>
</reference>
<dbReference type="EMBL" id="JAFBBK010000001">
    <property type="protein sequence ID" value="MBM7416267.1"/>
    <property type="molecule type" value="Genomic_DNA"/>
</dbReference>
<comment type="caution">
    <text evidence="2">The sequence shown here is derived from an EMBL/GenBank/DDBJ whole genome shotgun (WGS) entry which is preliminary data.</text>
</comment>
<evidence type="ECO:0000313" key="2">
    <source>
        <dbReference type="EMBL" id="MBM7416267.1"/>
    </source>
</evidence>
<name>A0ABS2KWF7_9NOCA</name>
<evidence type="ECO:0000256" key="1">
    <source>
        <dbReference type="SAM" id="MobiDB-lite"/>
    </source>
</evidence>
<dbReference type="Proteomes" id="UP000703038">
    <property type="component" value="Unassembled WGS sequence"/>
</dbReference>
<accession>A0ABS2KWF7</accession>
<protein>
    <submittedName>
        <fullName evidence="2">Uncharacterized protein</fullName>
    </submittedName>
</protein>
<gene>
    <name evidence="2" type="ORF">JOE42_003000</name>
</gene>
<evidence type="ECO:0000313" key="3">
    <source>
        <dbReference type="Proteomes" id="UP000703038"/>
    </source>
</evidence>
<feature type="region of interest" description="Disordered" evidence="1">
    <location>
        <begin position="1"/>
        <end position="60"/>
    </location>
</feature>
<keyword evidence="3" id="KW-1185">Reference proteome</keyword>
<feature type="compositionally biased region" description="Acidic residues" evidence="1">
    <location>
        <begin position="10"/>
        <end position="28"/>
    </location>
</feature>
<dbReference type="RefSeq" id="WP_204869105.1">
    <property type="nucleotide sequence ID" value="NZ_JAFBBK010000001.1"/>
</dbReference>
<organism evidence="2 3">
    <name type="scientific">Rhodococcoides corynebacterioides</name>
    <dbReference type="NCBI Taxonomy" id="53972"/>
    <lineage>
        <taxon>Bacteria</taxon>
        <taxon>Bacillati</taxon>
        <taxon>Actinomycetota</taxon>
        <taxon>Actinomycetes</taxon>
        <taxon>Mycobacteriales</taxon>
        <taxon>Nocardiaceae</taxon>
        <taxon>Rhodococcoides</taxon>
    </lineage>
</organism>
<sequence length="60" mass="6690">MPDFTSPELPVEDALEQERDTVEDDETAEVTPSVAVAYDASDADLLEQSRDVPLDDEHDR</sequence>